<dbReference type="SUPFAM" id="SSF54368">
    <property type="entry name" value="Glutamine synthetase, N-terminal domain"/>
    <property type="match status" value="1"/>
</dbReference>
<evidence type="ECO:0000313" key="10">
    <source>
        <dbReference type="EMBL" id="BBG29201.1"/>
    </source>
</evidence>
<dbReference type="PANTHER" id="PTHR43785:SF3">
    <property type="entry name" value="GS CATALYTIC DOMAIN-CONTAINING PROTEIN"/>
    <property type="match status" value="1"/>
</dbReference>
<reference evidence="10 11" key="1">
    <citation type="submission" date="2018-09" db="EMBL/GenBank/DDBJ databases">
        <title>Zymobacter palmae IAM14233 (=T109) whole genome analysis.</title>
        <authorList>
            <person name="Yanase H."/>
        </authorList>
    </citation>
    <scope>NUCLEOTIDE SEQUENCE [LARGE SCALE GENOMIC DNA]</scope>
    <source>
        <strain evidence="10 11">IAM14233</strain>
    </source>
</reference>
<dbReference type="SMART" id="SM01230">
    <property type="entry name" value="Gln-synt_C"/>
    <property type="match status" value="1"/>
</dbReference>
<evidence type="ECO:0000256" key="1">
    <source>
        <dbReference type="ARBA" id="ARBA00001946"/>
    </source>
</evidence>
<proteinExistence type="inferred from homology"/>
<evidence type="ECO:0000256" key="5">
    <source>
        <dbReference type="ARBA" id="ARBA00022840"/>
    </source>
</evidence>
<keyword evidence="3" id="KW-0436">Ligase</keyword>
<dbReference type="AlphaFoldDB" id="A0A348HC49"/>
<dbReference type="PROSITE" id="PS00181">
    <property type="entry name" value="GLNA_ATP"/>
    <property type="match status" value="1"/>
</dbReference>
<dbReference type="GO" id="GO:0005524">
    <property type="term" value="F:ATP binding"/>
    <property type="evidence" value="ECO:0007669"/>
    <property type="project" value="UniProtKB-KW"/>
</dbReference>
<comment type="cofactor">
    <cofactor evidence="1">
        <name>Mg(2+)</name>
        <dbReference type="ChEBI" id="CHEBI:18420"/>
    </cofactor>
</comment>
<dbReference type="GO" id="GO:0004356">
    <property type="term" value="F:glutamine synthetase activity"/>
    <property type="evidence" value="ECO:0007669"/>
    <property type="project" value="InterPro"/>
</dbReference>
<dbReference type="STRING" id="1123510.GCA_000620025_00617"/>
<dbReference type="InterPro" id="IPR036651">
    <property type="entry name" value="Gln_synt_N_sf"/>
</dbReference>
<dbReference type="Proteomes" id="UP000267342">
    <property type="component" value="Chromosome"/>
</dbReference>
<evidence type="ECO:0000259" key="9">
    <source>
        <dbReference type="PROSITE" id="PS51987"/>
    </source>
</evidence>
<evidence type="ECO:0000256" key="8">
    <source>
        <dbReference type="RuleBase" id="RU000384"/>
    </source>
</evidence>
<dbReference type="RefSeq" id="WP_051523676.1">
    <property type="nucleotide sequence ID" value="NZ_AP018933.1"/>
</dbReference>
<keyword evidence="6" id="KW-0460">Magnesium</keyword>
<evidence type="ECO:0000256" key="2">
    <source>
        <dbReference type="ARBA" id="ARBA00009897"/>
    </source>
</evidence>
<dbReference type="EMBL" id="AP018933">
    <property type="protein sequence ID" value="BBG29201.1"/>
    <property type="molecule type" value="Genomic_DNA"/>
</dbReference>
<dbReference type="InterPro" id="IPR027303">
    <property type="entry name" value="Gln_synth_gly_rich_site"/>
</dbReference>
<keyword evidence="11" id="KW-1185">Reference proteome</keyword>
<dbReference type="SUPFAM" id="SSF55931">
    <property type="entry name" value="Glutamine synthetase/guanido kinase"/>
    <property type="match status" value="1"/>
</dbReference>
<dbReference type="FunFam" id="3.30.590.10:FF:000005">
    <property type="entry name" value="Probable glutamine synthetase"/>
    <property type="match status" value="1"/>
</dbReference>
<dbReference type="Gene3D" id="3.30.590.10">
    <property type="entry name" value="Glutamine synthetase/guanido kinase, catalytic domain"/>
    <property type="match status" value="1"/>
</dbReference>
<name>A0A348HC49_9GAMM</name>
<dbReference type="OrthoDB" id="9789509at2"/>
<dbReference type="InterPro" id="IPR008146">
    <property type="entry name" value="Gln_synth_cat_dom"/>
</dbReference>
<dbReference type="InterPro" id="IPR014746">
    <property type="entry name" value="Gln_synth/guanido_kin_cat_dom"/>
</dbReference>
<evidence type="ECO:0000313" key="11">
    <source>
        <dbReference type="Proteomes" id="UP000267342"/>
    </source>
</evidence>
<keyword evidence="4" id="KW-0547">Nucleotide-binding</keyword>
<dbReference type="KEGG" id="zpl:ZBT109_0412"/>
<dbReference type="GO" id="GO:0006598">
    <property type="term" value="P:polyamine catabolic process"/>
    <property type="evidence" value="ECO:0007669"/>
    <property type="project" value="TreeGrafter"/>
</dbReference>
<evidence type="ECO:0000256" key="6">
    <source>
        <dbReference type="ARBA" id="ARBA00022842"/>
    </source>
</evidence>
<organism evidence="10 11">
    <name type="scientific">Zymobacter palmae</name>
    <dbReference type="NCBI Taxonomy" id="33074"/>
    <lineage>
        <taxon>Bacteria</taxon>
        <taxon>Pseudomonadati</taxon>
        <taxon>Pseudomonadota</taxon>
        <taxon>Gammaproteobacteria</taxon>
        <taxon>Oceanospirillales</taxon>
        <taxon>Halomonadaceae</taxon>
        <taxon>Zymobacter group</taxon>
        <taxon>Zymobacter</taxon>
    </lineage>
</organism>
<evidence type="ECO:0000256" key="4">
    <source>
        <dbReference type="ARBA" id="ARBA00022741"/>
    </source>
</evidence>
<accession>A0A348HC49</accession>
<sequence length="462" mass="51889">MTVTNTAPIDNSRNEELDAWIREHGITEVECLVSDITGVLKGKIMPADKYLRGGRPRLPDSVFIQTVTGDYPEDEHLGFWNFSELDMQLVADPHAAYLVPWAEEPTAQVIHDCCYMNGKAVELSPRHVLKRVLALYEERGWKPVVAPEIEFYLVKTNTDADYPLEPPVGRSGRQETGRQSYSIDAVNEFDPLFEEMYDFCEQQGLGIDTLIHEEGAGQMEINFQHGDPLFLADQVVIFKRTMRETALRHGMYATFMAKPMADEPGSAMHIHQSVINAETGENLFASLPSEPNNLFTHYIGGLQHYMAAAMPFFAPNVNSWRRLMPSSSAGSAPTNAEWGYDNRTVGLRVPIDVPEATRVENRLPGVDANPYLAMAATLACGYLGILHQLEPRPPLVHSSPHGAFSLPSNVLNALDLLRECQPLIDILGERFVHSYIAVKHAEYDAYFHVISSWEREHLLLRM</sequence>
<comment type="similarity">
    <text evidence="2 7 8">Belongs to the glutamine synthetase family.</text>
</comment>
<dbReference type="Gene3D" id="3.10.20.70">
    <property type="entry name" value="Glutamine synthetase, N-terminal domain"/>
    <property type="match status" value="1"/>
</dbReference>
<dbReference type="GO" id="GO:0006542">
    <property type="term" value="P:glutamine biosynthetic process"/>
    <property type="evidence" value="ECO:0007669"/>
    <property type="project" value="InterPro"/>
</dbReference>
<feature type="domain" description="GS catalytic" evidence="9">
    <location>
        <begin position="125"/>
        <end position="462"/>
    </location>
</feature>
<dbReference type="PROSITE" id="PS51987">
    <property type="entry name" value="GS_CATALYTIC"/>
    <property type="match status" value="1"/>
</dbReference>
<dbReference type="Pfam" id="PF00120">
    <property type="entry name" value="Gln-synt_C"/>
    <property type="match status" value="1"/>
</dbReference>
<gene>
    <name evidence="10" type="ORF">ZBT109_0412</name>
</gene>
<evidence type="ECO:0000256" key="3">
    <source>
        <dbReference type="ARBA" id="ARBA00022598"/>
    </source>
</evidence>
<keyword evidence="5" id="KW-0067">ATP-binding</keyword>
<protein>
    <submittedName>
        <fullName evidence="10">Glutamine synthetase</fullName>
    </submittedName>
</protein>
<evidence type="ECO:0000256" key="7">
    <source>
        <dbReference type="PROSITE-ProRule" id="PRU01331"/>
    </source>
</evidence>
<dbReference type="PANTHER" id="PTHR43785">
    <property type="entry name" value="GAMMA-GLUTAMYLPUTRESCINE SYNTHETASE"/>
    <property type="match status" value="1"/>
</dbReference>